<gene>
    <name evidence="1" type="ORF">POVCU1_017870</name>
</gene>
<reference evidence="2" key="1">
    <citation type="submission" date="2016-05" db="EMBL/GenBank/DDBJ databases">
        <authorList>
            <person name="Naeem Raeece"/>
        </authorList>
    </citation>
    <scope>NUCLEOTIDE SEQUENCE [LARGE SCALE GENOMIC DNA]</scope>
</reference>
<dbReference type="EMBL" id="FLQV01000327">
    <property type="protein sequence ID" value="SBS90203.1"/>
    <property type="molecule type" value="Genomic_DNA"/>
</dbReference>
<protein>
    <submittedName>
        <fullName evidence="1">Syntaxin, Qa-SNARE family (SYN13)</fullName>
    </submittedName>
</protein>
<proteinExistence type="predicted"/>
<name>A0A1A8WDV9_PLAOA</name>
<accession>A0A1A8WDV9</accession>
<evidence type="ECO:0000313" key="1">
    <source>
        <dbReference type="EMBL" id="SBS90203.1"/>
    </source>
</evidence>
<evidence type="ECO:0000313" key="2">
    <source>
        <dbReference type="Proteomes" id="UP000078546"/>
    </source>
</evidence>
<dbReference type="AlphaFoldDB" id="A0A1A8WDV9"/>
<sequence>MSYSTKKRENKNLLKKKNAHSFEFNSEIQNDIGNEDEGCSIESSEKVQEIVQEGKLKIQEIQKKLKNYSSSADNIPQHEKVSAFGNMHTYVYGE</sequence>
<organism evidence="1 2">
    <name type="scientific">Plasmodium ovale curtisi</name>
    <dbReference type="NCBI Taxonomy" id="864141"/>
    <lineage>
        <taxon>Eukaryota</taxon>
        <taxon>Sar</taxon>
        <taxon>Alveolata</taxon>
        <taxon>Apicomplexa</taxon>
        <taxon>Aconoidasida</taxon>
        <taxon>Haemosporida</taxon>
        <taxon>Plasmodiidae</taxon>
        <taxon>Plasmodium</taxon>
        <taxon>Plasmodium (Plasmodium)</taxon>
    </lineage>
</organism>
<dbReference type="Proteomes" id="UP000078546">
    <property type="component" value="Unassembled WGS sequence"/>
</dbReference>